<evidence type="ECO:0000256" key="1">
    <source>
        <dbReference type="SAM" id="MobiDB-lite"/>
    </source>
</evidence>
<dbReference type="PROSITE" id="PS51841">
    <property type="entry name" value="LTD"/>
    <property type="match status" value="1"/>
</dbReference>
<dbReference type="GeneID" id="19017815"/>
<evidence type="ECO:0000256" key="2">
    <source>
        <dbReference type="SAM" id="SignalP"/>
    </source>
</evidence>
<gene>
    <name evidence="4" type="ORF">Bathy01g00790</name>
</gene>
<dbReference type="Gene3D" id="2.60.40.1260">
    <property type="entry name" value="Lamin Tail domain"/>
    <property type="match status" value="1"/>
</dbReference>
<dbReference type="InterPro" id="IPR036415">
    <property type="entry name" value="Lamin_tail_dom_sf"/>
</dbReference>
<feature type="signal peptide" evidence="2">
    <location>
        <begin position="1"/>
        <end position="29"/>
    </location>
</feature>
<evidence type="ECO:0000259" key="3">
    <source>
        <dbReference type="PROSITE" id="PS51841"/>
    </source>
</evidence>
<dbReference type="InterPro" id="IPR001322">
    <property type="entry name" value="Lamin_tail_dom"/>
</dbReference>
<feature type="region of interest" description="Disordered" evidence="1">
    <location>
        <begin position="72"/>
        <end position="91"/>
    </location>
</feature>
<dbReference type="Proteomes" id="UP000198341">
    <property type="component" value="Chromosome 1"/>
</dbReference>
<feature type="compositionally biased region" description="Polar residues" evidence="1">
    <location>
        <begin position="72"/>
        <end position="82"/>
    </location>
</feature>
<reference evidence="4 5" key="1">
    <citation type="submission" date="2011-10" db="EMBL/GenBank/DDBJ databases">
        <authorList>
            <person name="Genoscope - CEA"/>
        </authorList>
    </citation>
    <scope>NUCLEOTIDE SEQUENCE [LARGE SCALE GENOMIC DNA]</scope>
    <source>
        <strain evidence="4 5">RCC 1105</strain>
    </source>
</reference>
<sequence>MKTTKRRRSHHRPKFFFCLLLVFFYFVGAKTTTKTTRFFFEVEGKEAKKVKPSEEDFGAILISEIMYNPIKTKSSESSSPEVTTDDTEKKASGEWVEFLNPSGTDEVDVSGWFFSDEKNLAKSSMFQFPSNTTIKPKERIVVAKNVTKFEIAYGENEGASDVVKDAALPFRLNNKGEKLLLLNAKKEIVHEVEYNDKAPWPIVFAGYSIELTSQKSDANDPFSWVSSLTFGGTPGRENSVELVNKLVNN</sequence>
<dbReference type="EMBL" id="FO082278">
    <property type="protein sequence ID" value="CCO14070.1"/>
    <property type="molecule type" value="Genomic_DNA"/>
</dbReference>
<dbReference type="SUPFAM" id="SSF74853">
    <property type="entry name" value="Lamin A/C globular tail domain"/>
    <property type="match status" value="1"/>
</dbReference>
<dbReference type="RefSeq" id="XP_007515191.1">
    <property type="nucleotide sequence ID" value="XM_007515129.1"/>
</dbReference>
<dbReference type="AlphaFoldDB" id="K8ENQ6"/>
<protein>
    <recommendedName>
        <fullName evidence="3">LTD domain-containing protein</fullName>
    </recommendedName>
</protein>
<name>K8ENQ6_9CHLO</name>
<accession>K8ENQ6</accession>
<feature type="chain" id="PRO_5003917489" description="LTD domain-containing protein" evidence="2">
    <location>
        <begin position="30"/>
        <end position="249"/>
    </location>
</feature>
<keyword evidence="2" id="KW-0732">Signal</keyword>
<feature type="domain" description="LTD" evidence="3">
    <location>
        <begin position="72"/>
        <end position="196"/>
    </location>
</feature>
<evidence type="ECO:0000313" key="5">
    <source>
        <dbReference type="Proteomes" id="UP000198341"/>
    </source>
</evidence>
<dbReference type="Pfam" id="PF00932">
    <property type="entry name" value="LTD"/>
    <property type="match status" value="1"/>
</dbReference>
<keyword evidence="5" id="KW-1185">Reference proteome</keyword>
<proteinExistence type="predicted"/>
<dbReference type="KEGG" id="bpg:Bathy01g00790"/>
<evidence type="ECO:0000313" key="4">
    <source>
        <dbReference type="EMBL" id="CCO14070.1"/>
    </source>
</evidence>
<organism evidence="4 5">
    <name type="scientific">Bathycoccus prasinos</name>
    <dbReference type="NCBI Taxonomy" id="41875"/>
    <lineage>
        <taxon>Eukaryota</taxon>
        <taxon>Viridiplantae</taxon>
        <taxon>Chlorophyta</taxon>
        <taxon>Mamiellophyceae</taxon>
        <taxon>Mamiellales</taxon>
        <taxon>Bathycoccaceae</taxon>
        <taxon>Bathycoccus</taxon>
    </lineage>
</organism>